<evidence type="ECO:0000256" key="7">
    <source>
        <dbReference type="RuleBase" id="RU363059"/>
    </source>
</evidence>
<dbReference type="Proteomes" id="UP000053599">
    <property type="component" value="Unassembled WGS sequence"/>
</dbReference>
<keyword evidence="6 7" id="KW-0472">Membrane</keyword>
<proteinExistence type="inferred from homology"/>
<dbReference type="Pfam" id="PF04511">
    <property type="entry name" value="DER1"/>
    <property type="match status" value="1"/>
</dbReference>
<evidence type="ECO:0000256" key="3">
    <source>
        <dbReference type="ARBA" id="ARBA00022692"/>
    </source>
</evidence>
<dbReference type="SUPFAM" id="SSF144091">
    <property type="entry name" value="Rhomboid-like"/>
    <property type="match status" value="1"/>
</dbReference>
<protein>
    <recommendedName>
        <fullName evidence="7">Derlin</fullName>
    </recommendedName>
</protein>
<evidence type="ECO:0000256" key="4">
    <source>
        <dbReference type="ARBA" id="ARBA00022824"/>
    </source>
</evidence>
<dbReference type="OrthoDB" id="1716531at2759"/>
<comment type="function">
    <text evidence="7">May be involved in the degradation of misfolded endoplasmic reticulum (ER) luminal proteins.</text>
</comment>
<dbReference type="STRING" id="1016849.A0A0D1YVQ9"/>
<dbReference type="AlphaFoldDB" id="A0A0D1YVQ9"/>
<dbReference type="InterPro" id="IPR035952">
    <property type="entry name" value="Rhomboid-like_sf"/>
</dbReference>
<evidence type="ECO:0000313" key="8">
    <source>
        <dbReference type="EMBL" id="KIV85604.1"/>
    </source>
</evidence>
<feature type="transmembrane region" description="Helical" evidence="7">
    <location>
        <begin position="177"/>
        <end position="199"/>
    </location>
</feature>
<feature type="transmembrane region" description="Helical" evidence="7">
    <location>
        <begin position="220"/>
        <end position="241"/>
    </location>
</feature>
<dbReference type="EMBL" id="KN846951">
    <property type="protein sequence ID" value="KIV85604.1"/>
    <property type="molecule type" value="Genomic_DNA"/>
</dbReference>
<dbReference type="GO" id="GO:0005789">
    <property type="term" value="C:endoplasmic reticulum membrane"/>
    <property type="evidence" value="ECO:0007669"/>
    <property type="project" value="UniProtKB-SubCell"/>
</dbReference>
<dbReference type="InterPro" id="IPR007599">
    <property type="entry name" value="DER1"/>
</dbReference>
<evidence type="ECO:0000256" key="1">
    <source>
        <dbReference type="ARBA" id="ARBA00004477"/>
    </source>
</evidence>
<name>A0A0D1YVQ9_9EURO</name>
<comment type="similarity">
    <text evidence="2 7">Belongs to the derlin family.</text>
</comment>
<evidence type="ECO:0000256" key="2">
    <source>
        <dbReference type="ARBA" id="ARBA00008917"/>
    </source>
</evidence>
<evidence type="ECO:0000256" key="5">
    <source>
        <dbReference type="ARBA" id="ARBA00022989"/>
    </source>
</evidence>
<dbReference type="HOGENOM" id="CLU_051898_1_0_1"/>
<evidence type="ECO:0000256" key="6">
    <source>
        <dbReference type="ARBA" id="ARBA00023136"/>
    </source>
</evidence>
<reference evidence="8 9" key="1">
    <citation type="submission" date="2015-01" db="EMBL/GenBank/DDBJ databases">
        <title>The Genome Sequence of Exophiala sideris CBS121828.</title>
        <authorList>
            <consortium name="The Broad Institute Genomics Platform"/>
            <person name="Cuomo C."/>
            <person name="de Hoog S."/>
            <person name="Gorbushina A."/>
            <person name="Stielow B."/>
            <person name="Teixiera M."/>
            <person name="Abouelleil A."/>
            <person name="Chapman S.B."/>
            <person name="Priest M."/>
            <person name="Young S.K."/>
            <person name="Wortman J."/>
            <person name="Nusbaum C."/>
            <person name="Birren B."/>
        </authorList>
    </citation>
    <scope>NUCLEOTIDE SEQUENCE [LARGE SCALE GENOMIC DNA]</scope>
    <source>
        <strain evidence="8 9">CBS 121828</strain>
    </source>
</reference>
<evidence type="ECO:0000313" key="9">
    <source>
        <dbReference type="Proteomes" id="UP000053599"/>
    </source>
</evidence>
<dbReference type="GO" id="GO:0006950">
    <property type="term" value="P:response to stress"/>
    <property type="evidence" value="ECO:0007669"/>
    <property type="project" value="UniProtKB-ARBA"/>
</dbReference>
<keyword evidence="4 7" id="KW-0256">Endoplasmic reticulum</keyword>
<dbReference type="PANTHER" id="PTHR11009">
    <property type="entry name" value="DER1-LIKE PROTEIN, DERLIN"/>
    <property type="match status" value="1"/>
</dbReference>
<gene>
    <name evidence="8" type="ORF">PV11_01281</name>
</gene>
<accession>A0A0D1YVQ9</accession>
<keyword evidence="5 7" id="KW-1133">Transmembrane helix</keyword>
<organism evidence="8 9">
    <name type="scientific">Exophiala sideris</name>
    <dbReference type="NCBI Taxonomy" id="1016849"/>
    <lineage>
        <taxon>Eukaryota</taxon>
        <taxon>Fungi</taxon>
        <taxon>Dikarya</taxon>
        <taxon>Ascomycota</taxon>
        <taxon>Pezizomycotina</taxon>
        <taxon>Eurotiomycetes</taxon>
        <taxon>Chaetothyriomycetidae</taxon>
        <taxon>Chaetothyriales</taxon>
        <taxon>Herpotrichiellaceae</taxon>
        <taxon>Exophiala</taxon>
    </lineage>
</organism>
<feature type="transmembrane region" description="Helical" evidence="7">
    <location>
        <begin position="98"/>
        <end position="122"/>
    </location>
</feature>
<comment type="subcellular location">
    <subcellularLocation>
        <location evidence="1 7">Endoplasmic reticulum membrane</location>
        <topology evidence="1 7">Multi-pass membrane protein</topology>
    </subcellularLocation>
</comment>
<feature type="transmembrane region" description="Helical" evidence="7">
    <location>
        <begin position="134"/>
        <end position="157"/>
    </location>
</feature>
<sequence length="316" mass="35983">MNLSFPILSPIPPPDKYHHDYSDLRSPILTQSVLSPIYTIVQSPEFFADFSRIVLPFFQLIPWTMAALLGGGGEEALGQLGQFPLEQWFFEMPPCTRYWTTATVVTSILLQCKVITPFQLFYSWRAVYYKSQYWRLLTTFIYFGPPSLDLAFHVFFLQRYSRLLEQGSGASPAVFSWLLLYACTSLLALSSLTTSIPFLGSALSSTLVYIWSRRNPDTRLSFLGVLVFSAPYLPWVLMGFHMFMHGSIPKDEILGVIVGHVYYFFADVWPGLHEGQRPMDPPELWVRLWEGRRPTTAERNIDGDVAAAAARPGEVR</sequence>
<keyword evidence="3 7" id="KW-0812">Transmembrane</keyword>